<dbReference type="AlphaFoldDB" id="A0A1J5MZN4"/>
<evidence type="ECO:0000313" key="1">
    <source>
        <dbReference type="EMBL" id="OIQ52021.1"/>
    </source>
</evidence>
<dbReference type="EMBL" id="LKAQ01000001">
    <property type="protein sequence ID" value="OIQ52021.1"/>
    <property type="molecule type" value="Genomic_DNA"/>
</dbReference>
<comment type="caution">
    <text evidence="1">The sequence shown here is derived from an EMBL/GenBank/DDBJ whole genome shotgun (WGS) entry which is preliminary data.</text>
</comment>
<evidence type="ECO:0000313" key="2">
    <source>
        <dbReference type="Proteomes" id="UP000181901"/>
    </source>
</evidence>
<organism evidence="1 2">
    <name type="scientific">Pseudodesulfovibrio hydrargyri</name>
    <dbReference type="NCBI Taxonomy" id="2125990"/>
    <lineage>
        <taxon>Bacteria</taxon>
        <taxon>Pseudomonadati</taxon>
        <taxon>Thermodesulfobacteriota</taxon>
        <taxon>Desulfovibrionia</taxon>
        <taxon>Desulfovibrionales</taxon>
        <taxon>Desulfovibrionaceae</taxon>
    </lineage>
</organism>
<protein>
    <submittedName>
        <fullName evidence="1">Uncharacterized protein</fullName>
    </submittedName>
</protein>
<name>A0A1J5MZN4_9BACT</name>
<gene>
    <name evidence="1" type="ORF">BerOc1_00492</name>
</gene>
<accession>A0A1J5MZN4</accession>
<keyword evidence="2" id="KW-1185">Reference proteome</keyword>
<reference evidence="1 2" key="1">
    <citation type="submission" date="2015-09" db="EMBL/GenBank/DDBJ databases">
        <title>Genome of Desulfovibrio dechloracetivorans BerOc1, a mercury methylating strain isolated from highly hydrocarbons and metals contaminated coastal sediments.</title>
        <authorList>
            <person name="Goni Urriza M."/>
            <person name="Gassie C."/>
            <person name="Bouchez O."/>
            <person name="Klopp C."/>
            <person name="Ranchou-Peyruse A."/>
            <person name="Remy G."/>
        </authorList>
    </citation>
    <scope>NUCLEOTIDE SEQUENCE [LARGE SCALE GENOMIC DNA]</scope>
    <source>
        <strain evidence="1 2">BerOc1</strain>
    </source>
</reference>
<sequence length="124" mass="14206">MSTQLSFTKQEQGARSRFRELLTQAESTEDVKKFFYQTVRDLLMDVCGTLPAFNIQDVQLDLDQGEGYTLSDRLMNEADLSNLMHGSDLDDILGRLSKNAWNRYRQLEKNPAKSEQKIFPIPGS</sequence>
<proteinExistence type="predicted"/>
<dbReference type="Proteomes" id="UP000181901">
    <property type="component" value="Unassembled WGS sequence"/>
</dbReference>
<dbReference type="OrthoDB" id="5431839at2"/>
<dbReference type="RefSeq" id="WP_071544124.1">
    <property type="nucleotide sequence ID" value="NZ_LKAQ01000001.1"/>
</dbReference>